<dbReference type="CDD" id="cd01109">
    <property type="entry name" value="HTH_YyaN"/>
    <property type="match status" value="1"/>
</dbReference>
<dbReference type="GO" id="GO:0003700">
    <property type="term" value="F:DNA-binding transcription factor activity"/>
    <property type="evidence" value="ECO:0007669"/>
    <property type="project" value="InterPro"/>
</dbReference>
<protein>
    <recommendedName>
        <fullName evidence="2">HTH merR-type domain-containing protein</fullName>
    </recommendedName>
</protein>
<organism evidence="3 5">
    <name type="scientific">Enterococcus gilvus ATCC BAA-350</name>
    <dbReference type="NCBI Taxonomy" id="1158614"/>
    <lineage>
        <taxon>Bacteria</taxon>
        <taxon>Bacillati</taxon>
        <taxon>Bacillota</taxon>
        <taxon>Bacilli</taxon>
        <taxon>Lactobacillales</taxon>
        <taxon>Enterococcaceae</taxon>
        <taxon>Enterococcus</taxon>
    </lineage>
</organism>
<dbReference type="SUPFAM" id="SSF46955">
    <property type="entry name" value="Putative DNA-binding domain"/>
    <property type="match status" value="1"/>
</dbReference>
<dbReference type="PANTHER" id="PTHR30204">
    <property type="entry name" value="REDOX-CYCLING DRUG-SENSING TRANSCRIPTIONAL ACTIVATOR SOXR"/>
    <property type="match status" value="1"/>
</dbReference>
<sequence length="137" mass="16252">MNISEVAAKFHMTPATIRYYEKQGLLPPITRNELGIRDFQEEDIKWVEFIKYMRDSGLSIESLARYSTLYQQGDATLLERKEILIQEHEKLVEKQKLIHATIARLEQKLDNYDHMIQVCEPQFSRNHKIFGIDRVTR</sequence>
<dbReference type="PROSITE" id="PS50937">
    <property type="entry name" value="HTH_MERR_2"/>
    <property type="match status" value="1"/>
</dbReference>
<dbReference type="Pfam" id="PF13411">
    <property type="entry name" value="MerR_1"/>
    <property type="match status" value="1"/>
</dbReference>
<evidence type="ECO:0000313" key="6">
    <source>
        <dbReference type="Proteomes" id="UP000014160"/>
    </source>
</evidence>
<dbReference type="InterPro" id="IPR000551">
    <property type="entry name" value="MerR-type_HTH_dom"/>
</dbReference>
<evidence type="ECO:0000313" key="5">
    <source>
        <dbReference type="Proteomes" id="UP000013750"/>
    </source>
</evidence>
<dbReference type="Proteomes" id="UP000014160">
    <property type="component" value="Unassembled WGS sequence"/>
</dbReference>
<gene>
    <name evidence="4" type="ORF">I592_03676</name>
    <name evidence="3" type="ORF">UKC_00685</name>
</gene>
<feature type="domain" description="HTH merR-type" evidence="2">
    <location>
        <begin position="1"/>
        <end position="69"/>
    </location>
</feature>
<keyword evidence="6" id="KW-1185">Reference proteome</keyword>
<dbReference type="PATRIC" id="fig|1158614.3.peg.708"/>
<dbReference type="RefSeq" id="WP_010779134.1">
    <property type="nucleotide sequence ID" value="NZ_ASWH01000002.1"/>
</dbReference>
<dbReference type="InterPro" id="IPR047057">
    <property type="entry name" value="MerR_fam"/>
</dbReference>
<dbReference type="Gene3D" id="1.10.1660.10">
    <property type="match status" value="1"/>
</dbReference>
<dbReference type="PANTHER" id="PTHR30204:SF98">
    <property type="entry name" value="HTH-TYPE TRANSCRIPTIONAL REGULATOR ADHR"/>
    <property type="match status" value="1"/>
</dbReference>
<comment type="caution">
    <text evidence="3">The sequence shown here is derived from an EMBL/GenBank/DDBJ whole genome shotgun (WGS) entry which is preliminary data.</text>
</comment>
<evidence type="ECO:0000313" key="4">
    <source>
        <dbReference type="EMBL" id="EOW79536.1"/>
    </source>
</evidence>
<dbReference type="InterPro" id="IPR009061">
    <property type="entry name" value="DNA-bd_dom_put_sf"/>
</dbReference>
<dbReference type="OrthoDB" id="9811174at2"/>
<keyword evidence="1" id="KW-0238">DNA-binding</keyword>
<name>R2Y8A2_9ENTE</name>
<dbReference type="EMBL" id="AJDQ01000003">
    <property type="protein sequence ID" value="EOI58612.1"/>
    <property type="molecule type" value="Genomic_DNA"/>
</dbReference>
<dbReference type="eggNOG" id="COG0789">
    <property type="taxonomic scope" value="Bacteria"/>
</dbReference>
<accession>R2Y8A2</accession>
<dbReference type="AlphaFoldDB" id="R2Y8A2"/>
<proteinExistence type="predicted"/>
<evidence type="ECO:0000313" key="3">
    <source>
        <dbReference type="EMBL" id="EOI58612.1"/>
    </source>
</evidence>
<dbReference type="GO" id="GO:0003677">
    <property type="term" value="F:DNA binding"/>
    <property type="evidence" value="ECO:0007669"/>
    <property type="project" value="UniProtKB-KW"/>
</dbReference>
<reference evidence="4 6" key="2">
    <citation type="submission" date="2013-03" db="EMBL/GenBank/DDBJ databases">
        <title>The Genome Sequence of Enterococcus gilvus ATCC BAA-350 (PacBio/Illumina hybrid assembly).</title>
        <authorList>
            <consortium name="The Broad Institute Genomics Platform"/>
            <consortium name="The Broad Institute Genome Sequencing Center for Infectious Disease"/>
            <person name="Earl A."/>
            <person name="Russ C."/>
            <person name="Gilmore M."/>
            <person name="Surin D."/>
            <person name="Walker B."/>
            <person name="Young S."/>
            <person name="Zeng Q."/>
            <person name="Gargeya S."/>
            <person name="Fitzgerald M."/>
            <person name="Haas B."/>
            <person name="Abouelleil A."/>
            <person name="Allen A.W."/>
            <person name="Alvarado L."/>
            <person name="Arachchi H.M."/>
            <person name="Berlin A.M."/>
            <person name="Chapman S.B."/>
            <person name="Gainer-Dewar J."/>
            <person name="Goldberg J."/>
            <person name="Griggs A."/>
            <person name="Gujja S."/>
            <person name="Hansen M."/>
            <person name="Howarth C."/>
            <person name="Imamovic A."/>
            <person name="Ireland A."/>
            <person name="Larimer J."/>
            <person name="McCowan C."/>
            <person name="Murphy C."/>
            <person name="Pearson M."/>
            <person name="Poon T.W."/>
            <person name="Priest M."/>
            <person name="Roberts A."/>
            <person name="Saif S."/>
            <person name="Shea T."/>
            <person name="Sisk P."/>
            <person name="Sykes S."/>
            <person name="Wortman J."/>
            <person name="Nusbaum C."/>
            <person name="Birren B."/>
        </authorList>
    </citation>
    <scope>NUCLEOTIDE SEQUENCE [LARGE SCALE GENOMIC DNA]</scope>
    <source>
        <strain evidence="4 6">ATCC BAA-350</strain>
    </source>
</reference>
<dbReference type="Proteomes" id="UP000013750">
    <property type="component" value="Unassembled WGS sequence"/>
</dbReference>
<dbReference type="EMBL" id="ASWH01000002">
    <property type="protein sequence ID" value="EOW79536.1"/>
    <property type="molecule type" value="Genomic_DNA"/>
</dbReference>
<evidence type="ECO:0000259" key="2">
    <source>
        <dbReference type="PROSITE" id="PS50937"/>
    </source>
</evidence>
<reference evidence="3 5" key="1">
    <citation type="submission" date="2013-02" db="EMBL/GenBank/DDBJ databases">
        <title>The Genome Sequence of Enterococcus gilvus ATCC BAA-350.</title>
        <authorList>
            <consortium name="The Broad Institute Genome Sequencing Platform"/>
            <consortium name="The Broad Institute Genome Sequencing Center for Infectious Disease"/>
            <person name="Earl A.M."/>
            <person name="Gilmore M.S."/>
            <person name="Lebreton F."/>
            <person name="Walker B."/>
            <person name="Young S.K."/>
            <person name="Zeng Q."/>
            <person name="Gargeya S."/>
            <person name="Fitzgerald M."/>
            <person name="Haas B."/>
            <person name="Abouelleil A."/>
            <person name="Alvarado L."/>
            <person name="Arachchi H.M."/>
            <person name="Berlin A.M."/>
            <person name="Chapman S.B."/>
            <person name="Dewar J."/>
            <person name="Goldberg J."/>
            <person name="Griggs A."/>
            <person name="Gujja S."/>
            <person name="Hansen M."/>
            <person name="Howarth C."/>
            <person name="Imamovic A."/>
            <person name="Larimer J."/>
            <person name="McCowan C."/>
            <person name="Murphy C."/>
            <person name="Neiman D."/>
            <person name="Pearson M."/>
            <person name="Priest M."/>
            <person name="Roberts A."/>
            <person name="Saif S."/>
            <person name="Shea T."/>
            <person name="Sisk P."/>
            <person name="Sykes S."/>
            <person name="Wortman J."/>
            <person name="Nusbaum C."/>
            <person name="Birren B."/>
        </authorList>
    </citation>
    <scope>NUCLEOTIDE SEQUENCE [LARGE SCALE GENOMIC DNA]</scope>
    <source>
        <strain evidence="3 5">ATCC BAA-350</strain>
    </source>
</reference>
<evidence type="ECO:0000256" key="1">
    <source>
        <dbReference type="ARBA" id="ARBA00023125"/>
    </source>
</evidence>
<dbReference type="HOGENOM" id="CLU_060077_8_3_9"/>
<dbReference type="SMART" id="SM00422">
    <property type="entry name" value="HTH_MERR"/>
    <property type="match status" value="1"/>
</dbReference>